<dbReference type="Proteomes" id="UP000054630">
    <property type="component" value="Unassembled WGS sequence"/>
</dbReference>
<comment type="caution">
    <text evidence="1">The sequence shown here is derived from an EMBL/GenBank/DDBJ whole genome shotgun (WGS) entry which is preliminary data.</text>
</comment>
<protein>
    <submittedName>
        <fullName evidence="1">Uncharacterized protein</fullName>
    </submittedName>
</protein>
<organism evidence="1 2">
    <name type="scientific">Trichinella nelsoni</name>
    <dbReference type="NCBI Taxonomy" id="6336"/>
    <lineage>
        <taxon>Eukaryota</taxon>
        <taxon>Metazoa</taxon>
        <taxon>Ecdysozoa</taxon>
        <taxon>Nematoda</taxon>
        <taxon>Enoplea</taxon>
        <taxon>Dorylaimia</taxon>
        <taxon>Trichinellida</taxon>
        <taxon>Trichinellidae</taxon>
        <taxon>Trichinella</taxon>
    </lineage>
</organism>
<dbReference type="EMBL" id="JYDL01000540">
    <property type="protein sequence ID" value="KRX12295.1"/>
    <property type="molecule type" value="Genomic_DNA"/>
</dbReference>
<reference evidence="1 2" key="1">
    <citation type="submission" date="2015-01" db="EMBL/GenBank/DDBJ databases">
        <title>Evolution of Trichinella species and genotypes.</title>
        <authorList>
            <person name="Korhonen P.K."/>
            <person name="Edoardo P."/>
            <person name="Giuseppe L.R."/>
            <person name="Gasser R.B."/>
        </authorList>
    </citation>
    <scope>NUCLEOTIDE SEQUENCE [LARGE SCALE GENOMIC DNA]</scope>
    <source>
        <strain evidence="1">ISS37</strain>
    </source>
</reference>
<evidence type="ECO:0000313" key="2">
    <source>
        <dbReference type="Proteomes" id="UP000054630"/>
    </source>
</evidence>
<dbReference type="AlphaFoldDB" id="A0A0V0RCR2"/>
<name>A0A0V0RCR2_9BILA</name>
<accession>A0A0V0RCR2</accession>
<keyword evidence="2" id="KW-1185">Reference proteome</keyword>
<evidence type="ECO:0000313" key="1">
    <source>
        <dbReference type="EMBL" id="KRX12295.1"/>
    </source>
</evidence>
<sequence>MPIELAVVEFILCNAFIFKSGHIPVSNDSKSHRHYKTRKMQFEA</sequence>
<proteinExistence type="predicted"/>
<gene>
    <name evidence="1" type="ORF">T07_410</name>
</gene>